<keyword evidence="1" id="KW-1133">Transmembrane helix</keyword>
<gene>
    <name evidence="2" type="ORF">EV201_3159</name>
</gene>
<feature type="transmembrane region" description="Helical" evidence="1">
    <location>
        <begin position="14"/>
        <end position="32"/>
    </location>
</feature>
<proteinExistence type="predicted"/>
<evidence type="ECO:0000313" key="2">
    <source>
        <dbReference type="EMBL" id="RZT91344.1"/>
    </source>
</evidence>
<evidence type="ECO:0000256" key="1">
    <source>
        <dbReference type="SAM" id="Phobius"/>
    </source>
</evidence>
<keyword evidence="3" id="KW-1185">Reference proteome</keyword>
<organism evidence="2 3">
    <name type="scientific">Ancylomarina subtilis</name>
    <dbReference type="NCBI Taxonomy" id="1639035"/>
    <lineage>
        <taxon>Bacteria</taxon>
        <taxon>Pseudomonadati</taxon>
        <taxon>Bacteroidota</taxon>
        <taxon>Bacteroidia</taxon>
        <taxon>Marinilabiliales</taxon>
        <taxon>Marinifilaceae</taxon>
        <taxon>Ancylomarina</taxon>
    </lineage>
</organism>
<dbReference type="Proteomes" id="UP000293562">
    <property type="component" value="Unassembled WGS sequence"/>
</dbReference>
<name>A0A4Q7V675_9BACT</name>
<accession>A0A4Q7V675</accession>
<keyword evidence="1" id="KW-0812">Transmembrane</keyword>
<evidence type="ECO:0000313" key="3">
    <source>
        <dbReference type="Proteomes" id="UP000293562"/>
    </source>
</evidence>
<comment type="caution">
    <text evidence="2">The sequence shown here is derived from an EMBL/GenBank/DDBJ whole genome shotgun (WGS) entry which is preliminary data.</text>
</comment>
<reference evidence="2 3" key="1">
    <citation type="submission" date="2019-02" db="EMBL/GenBank/DDBJ databases">
        <title>Genomic Encyclopedia of Type Strains, Phase IV (KMG-IV): sequencing the most valuable type-strain genomes for metagenomic binning, comparative biology and taxonomic classification.</title>
        <authorList>
            <person name="Goeker M."/>
        </authorList>
    </citation>
    <scope>NUCLEOTIDE SEQUENCE [LARGE SCALE GENOMIC DNA]</scope>
    <source>
        <strain evidence="2 3">DSM 28825</strain>
    </source>
</reference>
<feature type="transmembrane region" description="Helical" evidence="1">
    <location>
        <begin position="38"/>
        <end position="58"/>
    </location>
</feature>
<dbReference type="EMBL" id="SHKN01000005">
    <property type="protein sequence ID" value="RZT91344.1"/>
    <property type="molecule type" value="Genomic_DNA"/>
</dbReference>
<protein>
    <submittedName>
        <fullName evidence="2">Uncharacterized protein</fullName>
    </submittedName>
</protein>
<dbReference type="AlphaFoldDB" id="A0A4Q7V675"/>
<keyword evidence="1" id="KW-0472">Membrane</keyword>
<sequence length="154" mass="17944">MTLSNQSRAANIKLFYYIITFVYLGLTVLTVYQNPAHMNLLIAGLFVIYVLLIGLNLVREYNFIIYKDTDDKIIMRYYPLHPFHDKFKSIEISKQTFSHFELKKRSMGLREDLFLYQISAKGLAKYPGISLSALSKNQKTEILNSLLKYSKKES</sequence>